<dbReference type="Proteomes" id="UP000316747">
    <property type="component" value="Unassembled WGS sequence"/>
</dbReference>
<sequence>MTDPDHPLSEADRGNAEPAGLRLAGEAPLARGAVIASLAAVVFGFTFVPQLLGLALAGLSLARREPGGRRGAWIAIAISVLLTVVWAVVLGIVLKWWASTLV</sequence>
<name>A0A543HGT2_9MICO</name>
<reference evidence="2 3" key="1">
    <citation type="submission" date="2019-06" db="EMBL/GenBank/DDBJ databases">
        <title>Genome sequencing of plant associated microbes to promote plant fitness in Sorghum bicolor and Oryza sativa.</title>
        <authorList>
            <person name="Coleman-Derr D."/>
        </authorList>
    </citation>
    <scope>NUCLEOTIDE SEQUENCE [LARGE SCALE GENOMIC DNA]</scope>
    <source>
        <strain evidence="2 3">KV-663</strain>
    </source>
</reference>
<dbReference type="RefSeq" id="WP_141847041.1">
    <property type="nucleotide sequence ID" value="NZ_VFPM01000004.1"/>
</dbReference>
<evidence type="ECO:0000313" key="3">
    <source>
        <dbReference type="Proteomes" id="UP000316747"/>
    </source>
</evidence>
<comment type="caution">
    <text evidence="2">The sequence shown here is derived from an EMBL/GenBank/DDBJ whole genome shotgun (WGS) entry which is preliminary data.</text>
</comment>
<evidence type="ECO:0000313" key="2">
    <source>
        <dbReference type="EMBL" id="TQM57528.1"/>
    </source>
</evidence>
<feature type="transmembrane region" description="Helical" evidence="1">
    <location>
        <begin position="33"/>
        <end position="59"/>
    </location>
</feature>
<keyword evidence="1" id="KW-0812">Transmembrane</keyword>
<keyword evidence="1" id="KW-1133">Transmembrane helix</keyword>
<keyword evidence="1" id="KW-0472">Membrane</keyword>
<evidence type="ECO:0000256" key="1">
    <source>
        <dbReference type="SAM" id="Phobius"/>
    </source>
</evidence>
<gene>
    <name evidence="2" type="ORF">FBY41_4356</name>
</gene>
<protein>
    <recommendedName>
        <fullName evidence="4">DUF4190 domain-containing protein</fullName>
    </recommendedName>
</protein>
<feature type="transmembrane region" description="Helical" evidence="1">
    <location>
        <begin position="71"/>
        <end position="98"/>
    </location>
</feature>
<dbReference type="EMBL" id="VFPM01000004">
    <property type="protein sequence ID" value="TQM57528.1"/>
    <property type="molecule type" value="Genomic_DNA"/>
</dbReference>
<accession>A0A543HGT2</accession>
<proteinExistence type="predicted"/>
<organism evidence="2 3">
    <name type="scientific">Humibacillus xanthopallidus</name>
    <dbReference type="NCBI Taxonomy" id="412689"/>
    <lineage>
        <taxon>Bacteria</taxon>
        <taxon>Bacillati</taxon>
        <taxon>Actinomycetota</taxon>
        <taxon>Actinomycetes</taxon>
        <taxon>Micrococcales</taxon>
        <taxon>Intrasporangiaceae</taxon>
        <taxon>Humibacillus</taxon>
    </lineage>
</organism>
<dbReference type="OrthoDB" id="4871180at2"/>
<dbReference type="AlphaFoldDB" id="A0A543HGT2"/>
<keyword evidence="3" id="KW-1185">Reference proteome</keyword>
<evidence type="ECO:0008006" key="4">
    <source>
        <dbReference type="Google" id="ProtNLM"/>
    </source>
</evidence>